<dbReference type="EMBL" id="VCEB01000012">
    <property type="protein sequence ID" value="KAB0371792.1"/>
    <property type="molecule type" value="Genomic_DNA"/>
</dbReference>
<reference evidence="1 2" key="1">
    <citation type="submission" date="2019-06" db="EMBL/GenBank/DDBJ databases">
        <title>Discovery of a novel chromosome fission-fusion reversal in muntjac.</title>
        <authorList>
            <person name="Mudd A.B."/>
            <person name="Bredeson J.V."/>
            <person name="Baum R."/>
            <person name="Hockemeyer D."/>
            <person name="Rokhsar D.S."/>
        </authorList>
    </citation>
    <scope>NUCLEOTIDE SEQUENCE [LARGE SCALE GENOMIC DNA]</scope>
    <source>
        <strain evidence="1">UCam_UCB_Mr</strain>
        <tissue evidence="1">Fibroblast cell line</tissue>
    </source>
</reference>
<keyword evidence="2" id="KW-1185">Reference proteome</keyword>
<dbReference type="AlphaFoldDB" id="A0A5N3XEW5"/>
<evidence type="ECO:0000313" key="2">
    <source>
        <dbReference type="Proteomes" id="UP000326062"/>
    </source>
</evidence>
<sequence length="136" mass="15166">MSCHFLLLGIFPTQGSYPSLLRLLQKSAGSRVPASFAEPREAAASRRCHCARIQGEEAAHLETEVPAKAPAVRLPRSWEVRNRYSEEGSQTSQYVPDSLTCDSDLGSQLLHTVVLQSRVWNSLLQVLRLCYCPRIV</sequence>
<gene>
    <name evidence="1" type="ORF">FD755_016730</name>
</gene>
<protein>
    <submittedName>
        <fullName evidence="1">Uncharacterized protein</fullName>
    </submittedName>
</protein>
<organism evidence="1 2">
    <name type="scientific">Muntiacus reevesi</name>
    <name type="common">Reeves' muntjac</name>
    <name type="synonym">Cervus reevesi</name>
    <dbReference type="NCBI Taxonomy" id="9886"/>
    <lineage>
        <taxon>Eukaryota</taxon>
        <taxon>Metazoa</taxon>
        <taxon>Chordata</taxon>
        <taxon>Craniata</taxon>
        <taxon>Vertebrata</taxon>
        <taxon>Euteleostomi</taxon>
        <taxon>Mammalia</taxon>
        <taxon>Eutheria</taxon>
        <taxon>Laurasiatheria</taxon>
        <taxon>Artiodactyla</taxon>
        <taxon>Ruminantia</taxon>
        <taxon>Pecora</taxon>
        <taxon>Cervidae</taxon>
        <taxon>Muntiacinae</taxon>
        <taxon>Muntiacus</taxon>
    </lineage>
</organism>
<dbReference type="Proteomes" id="UP000326062">
    <property type="component" value="Chromosome 12"/>
</dbReference>
<proteinExistence type="predicted"/>
<accession>A0A5N3XEW5</accession>
<comment type="caution">
    <text evidence="1">The sequence shown here is derived from an EMBL/GenBank/DDBJ whole genome shotgun (WGS) entry which is preliminary data.</text>
</comment>
<evidence type="ECO:0000313" key="1">
    <source>
        <dbReference type="EMBL" id="KAB0371792.1"/>
    </source>
</evidence>
<name>A0A5N3XEW5_MUNRE</name>